<feature type="region of interest" description="Disordered" evidence="1">
    <location>
        <begin position="711"/>
        <end position="736"/>
    </location>
</feature>
<reference evidence="4 5" key="1">
    <citation type="submission" date="2020-08" db="EMBL/GenBank/DDBJ databases">
        <title>Genomic Encyclopedia of Type Strains, Phase III (KMG-III): the genomes of soil and plant-associated and newly described type strains.</title>
        <authorList>
            <person name="Whitman W."/>
        </authorList>
    </citation>
    <scope>NUCLEOTIDE SEQUENCE [LARGE SCALE GENOMIC DNA]</scope>
    <source>
        <strain evidence="4 5">CECT 8577</strain>
    </source>
</reference>
<accession>A0A839S585</accession>
<evidence type="ECO:0000313" key="4">
    <source>
        <dbReference type="EMBL" id="MBB3052878.1"/>
    </source>
</evidence>
<comment type="caution">
    <text evidence="4">The sequence shown here is derived from an EMBL/GenBank/DDBJ whole genome shotgun (WGS) entry which is preliminary data.</text>
</comment>
<feature type="compositionally biased region" description="Low complexity" evidence="1">
    <location>
        <begin position="625"/>
        <end position="636"/>
    </location>
</feature>
<feature type="domain" description="TNT" evidence="2">
    <location>
        <begin position="852"/>
        <end position="935"/>
    </location>
</feature>
<feature type="compositionally biased region" description="Gly residues" evidence="1">
    <location>
        <begin position="497"/>
        <end position="516"/>
    </location>
</feature>
<sequence>MGIELPAELADIAAEAGVSWPQADEDAMREQARSWRQAAGQLQGLARDADTVAGQALGSMSGEAVDAARQTWSGFIDPERGSLTRAAQGAGDAADRLDRAAEQIGRTKVELVRKLRDAAVQRDAAGTAADAGHPAALAGVDTVIQGTAANMRAITGGLADTVGVDGAGPGVAPDVVTDRPGNAGALAGSGGGGGGGLLGALGLPDVAETTAATGESVLDEPGGGNTGLGSGGPGGGGLGDSVFEDASGLFGSGRDEGDPPGGQGSPSGAGTSGPQAPLGPAEDVLGQGSGIGSGGALGDASDVLGDGAAPGGPGGVLGGGGGGAGTAEPGRDLLDGVEELLGGPDGPGHGGPGGPGASDGPGLPGGPGFPGEAGGEDTPPFGLGRPPLPGGDALPGGEPVSSGQPVPPFGGGAGGTGPIVLPDAPTPPGGIPVGSPWGQPASGGDAPTPPTGTSLSGFSGPPAPGALPPQAGAVPPAAGGQPGGFGPQPAGPPVGGPVAGGGAVPGGPVAGGGAAPGGPVPPAAGPVGGAAQPGQYGQQNPYGRPPAGQQYPGQQYSGQQNPGQQNPGQGQHPYGRPPAGQQYPPQPPAGQPPQARNAPPAPGAGPYAPAPGGAHQHAAPPPPASQAQAPQPQAPALGSPRQERESVVALFLVHMFPIGHLPVASDRPARQLPVPEPEHGAPVVARFEPHDHPNSDLIEPDQAIDLLRQGARQPAPPPSAVLPCPPTAVRDGYDPLGGMHERDWDARFLATDGGAAAEDGTAEDVTVVEADGRDARATDSTATDSTDTDRNGTDDPVADDSVSAAEAPAAAVESLGSVPLGSSAAGEVPEYVWPPADELPEGCSADGEPEVLPAGTMVDRFGTAHGRVFSADGTPFEQRSLPPSQLDAGYRRYRVLRDVPMWRGVSAGWFGQPGGGARYRAVYSAAELVSLGYLADATFEPVAPRSVASATSDSPDYPDASDNRADTSSEAAVVSAVLDGPGESDGDEKAPVDTGTERNPKESAP</sequence>
<feature type="compositionally biased region" description="Low complexity" evidence="1">
    <location>
        <begin position="376"/>
        <end position="399"/>
    </location>
</feature>
<feature type="domain" description="Outer membrane channel protein CpnT-like N-terminal" evidence="3">
    <location>
        <begin position="12"/>
        <end position="131"/>
    </location>
</feature>
<evidence type="ECO:0000259" key="2">
    <source>
        <dbReference type="Pfam" id="PF14021"/>
    </source>
</evidence>
<feature type="compositionally biased region" description="Low complexity" evidence="1">
    <location>
        <begin position="529"/>
        <end position="583"/>
    </location>
</feature>
<organism evidence="4 5">
    <name type="scientific">Prauserella isguenensis</name>
    <dbReference type="NCBI Taxonomy" id="1470180"/>
    <lineage>
        <taxon>Bacteria</taxon>
        <taxon>Bacillati</taxon>
        <taxon>Actinomycetota</taxon>
        <taxon>Actinomycetes</taxon>
        <taxon>Pseudonocardiales</taxon>
        <taxon>Pseudonocardiaceae</taxon>
        <taxon>Prauserella</taxon>
    </lineage>
</organism>
<evidence type="ECO:0000256" key="1">
    <source>
        <dbReference type="SAM" id="MobiDB-lite"/>
    </source>
</evidence>
<dbReference type="PANTHER" id="PTHR42059">
    <property type="entry name" value="TNT DOMAIN-CONTAINING PROTEIN"/>
    <property type="match status" value="1"/>
</dbReference>
<dbReference type="EMBL" id="JACHWU010000005">
    <property type="protein sequence ID" value="MBB3052878.1"/>
    <property type="molecule type" value="Genomic_DNA"/>
</dbReference>
<gene>
    <name evidence="4" type="ORF">FHS23_003919</name>
</gene>
<feature type="region of interest" description="Disordered" evidence="1">
    <location>
        <begin position="947"/>
        <end position="1005"/>
    </location>
</feature>
<feature type="region of interest" description="Disordered" evidence="1">
    <location>
        <begin position="667"/>
        <end position="698"/>
    </location>
</feature>
<dbReference type="Pfam" id="PF25547">
    <property type="entry name" value="WXG100_2"/>
    <property type="match status" value="1"/>
</dbReference>
<feature type="compositionally biased region" description="Pro residues" evidence="1">
    <location>
        <begin position="714"/>
        <end position="726"/>
    </location>
</feature>
<dbReference type="InterPro" id="IPR053024">
    <property type="entry name" value="Fungal_surface_NADase"/>
</dbReference>
<feature type="compositionally biased region" description="Basic and acidic residues" evidence="1">
    <location>
        <begin position="987"/>
        <end position="1005"/>
    </location>
</feature>
<evidence type="ECO:0000259" key="3">
    <source>
        <dbReference type="Pfam" id="PF25547"/>
    </source>
</evidence>
<feature type="compositionally biased region" description="Gly residues" evidence="1">
    <location>
        <begin position="343"/>
        <end position="373"/>
    </location>
</feature>
<protein>
    <recommendedName>
        <fullName evidence="6">DUF4237 domain-containing protein</fullName>
    </recommendedName>
</protein>
<dbReference type="InterPro" id="IPR025331">
    <property type="entry name" value="TNT"/>
</dbReference>
<name>A0A839S585_9PSEU</name>
<dbReference type="InterPro" id="IPR057746">
    <property type="entry name" value="CpnT-like_N"/>
</dbReference>
<proteinExistence type="predicted"/>
<feature type="compositionally biased region" description="Low complexity" evidence="1">
    <location>
        <begin position="468"/>
        <end position="479"/>
    </location>
</feature>
<feature type="compositionally biased region" description="Low complexity" evidence="1">
    <location>
        <begin position="592"/>
        <end position="618"/>
    </location>
</feature>
<dbReference type="AlphaFoldDB" id="A0A839S585"/>
<evidence type="ECO:0008006" key="6">
    <source>
        <dbReference type="Google" id="ProtNLM"/>
    </source>
</evidence>
<dbReference type="GO" id="GO:0050135">
    <property type="term" value="F:NADP+ nucleosidase activity"/>
    <property type="evidence" value="ECO:0007669"/>
    <property type="project" value="InterPro"/>
</dbReference>
<feature type="compositionally biased region" description="Gly residues" evidence="1">
    <location>
        <begin position="259"/>
        <end position="271"/>
    </location>
</feature>
<feature type="compositionally biased region" description="Gly residues" evidence="1">
    <location>
        <begin position="221"/>
        <end position="239"/>
    </location>
</feature>
<feature type="region of interest" description="Disordered" evidence="1">
    <location>
        <begin position="755"/>
        <end position="810"/>
    </location>
</feature>
<evidence type="ECO:0000313" key="5">
    <source>
        <dbReference type="Proteomes" id="UP000550714"/>
    </source>
</evidence>
<feature type="compositionally biased region" description="Gly residues" evidence="1">
    <location>
        <begin position="308"/>
        <end position="325"/>
    </location>
</feature>
<dbReference type="Pfam" id="PF14021">
    <property type="entry name" value="TNT"/>
    <property type="match status" value="1"/>
</dbReference>
<dbReference type="PANTHER" id="PTHR42059:SF1">
    <property type="entry name" value="TNT DOMAIN-CONTAINING PROTEIN"/>
    <property type="match status" value="1"/>
</dbReference>
<feature type="compositionally biased region" description="Gly residues" evidence="1">
    <location>
        <begin position="287"/>
        <end position="297"/>
    </location>
</feature>
<dbReference type="RefSeq" id="WP_246382450.1">
    <property type="nucleotide sequence ID" value="NZ_JACHWU010000005.1"/>
</dbReference>
<keyword evidence="5" id="KW-1185">Reference proteome</keyword>
<feature type="region of interest" description="Disordered" evidence="1">
    <location>
        <begin position="215"/>
        <end position="643"/>
    </location>
</feature>
<feature type="compositionally biased region" description="Low complexity" evidence="1">
    <location>
        <begin position="799"/>
        <end position="810"/>
    </location>
</feature>
<feature type="compositionally biased region" description="Low complexity" evidence="1">
    <location>
        <begin position="298"/>
        <end position="307"/>
    </location>
</feature>
<dbReference type="Proteomes" id="UP000550714">
    <property type="component" value="Unassembled WGS sequence"/>
</dbReference>